<keyword evidence="5" id="KW-0418">Kinase</keyword>
<evidence type="ECO:0000256" key="4">
    <source>
        <dbReference type="ARBA" id="ARBA00022741"/>
    </source>
</evidence>
<dbReference type="STRING" id="8840.ENSAPLP00000023733"/>
<proteinExistence type="predicted"/>
<dbReference type="Pfam" id="PF02149">
    <property type="entry name" value="KA1"/>
    <property type="match status" value="1"/>
</dbReference>
<sequence>MPFALPAPKTPLGKSQIEKQGQGISIQVPACKGMLCVTNETKNMCCLGIFKSRAVASLSAVVSAERKLGLWQQFPWLGTVGLRYSKLSVDFTIGCFLSNVNTTRVISVNYTLKCQTQSDFGKVTMKFELEVCQLSKPEVVGIRRQRLKGDAWVYKRLMDDILSSCQV</sequence>
<keyword evidence="4" id="KW-0547">Nucleotide-binding</keyword>
<evidence type="ECO:0000313" key="11">
    <source>
        <dbReference type="Proteomes" id="UP000016666"/>
    </source>
</evidence>
<dbReference type="InterPro" id="IPR001772">
    <property type="entry name" value="KA1_dom"/>
</dbReference>
<comment type="catalytic activity">
    <reaction evidence="8">
        <text>L-seryl-[protein] + ATP = O-phospho-L-seryl-[protein] + ADP + H(+)</text>
        <dbReference type="Rhea" id="RHEA:17989"/>
        <dbReference type="Rhea" id="RHEA-COMP:9863"/>
        <dbReference type="Rhea" id="RHEA-COMP:11604"/>
        <dbReference type="ChEBI" id="CHEBI:15378"/>
        <dbReference type="ChEBI" id="CHEBI:29999"/>
        <dbReference type="ChEBI" id="CHEBI:30616"/>
        <dbReference type="ChEBI" id="CHEBI:83421"/>
        <dbReference type="ChEBI" id="CHEBI:456216"/>
        <dbReference type="EC" id="2.7.11.1"/>
    </reaction>
</comment>
<comment type="catalytic activity">
    <reaction evidence="7">
        <text>L-threonyl-[protein] + ATP = O-phospho-L-threonyl-[protein] + ADP + H(+)</text>
        <dbReference type="Rhea" id="RHEA:46608"/>
        <dbReference type="Rhea" id="RHEA-COMP:11060"/>
        <dbReference type="Rhea" id="RHEA-COMP:11605"/>
        <dbReference type="ChEBI" id="CHEBI:15378"/>
        <dbReference type="ChEBI" id="CHEBI:30013"/>
        <dbReference type="ChEBI" id="CHEBI:30616"/>
        <dbReference type="ChEBI" id="CHEBI:61977"/>
        <dbReference type="ChEBI" id="CHEBI:456216"/>
        <dbReference type="EC" id="2.7.11.1"/>
    </reaction>
</comment>
<dbReference type="InterPro" id="IPR028375">
    <property type="entry name" value="KA1/Ssp2_C"/>
</dbReference>
<dbReference type="Gene3D" id="3.30.310.80">
    <property type="entry name" value="Kinase associated domain 1, KA1"/>
    <property type="match status" value="1"/>
</dbReference>
<protein>
    <recommendedName>
        <fullName evidence="1">non-specific serine/threonine protein kinase</fullName>
        <ecNumber evidence="1">2.7.11.1</ecNumber>
    </recommendedName>
</protein>
<dbReference type="GeneTree" id="ENSGT00940000154889"/>
<keyword evidence="11" id="KW-1185">Reference proteome</keyword>
<name>A0A493TDH8_ANAPP</name>
<evidence type="ECO:0000256" key="5">
    <source>
        <dbReference type="ARBA" id="ARBA00022777"/>
    </source>
</evidence>
<dbReference type="GO" id="GO:0005524">
    <property type="term" value="F:ATP binding"/>
    <property type="evidence" value="ECO:0007669"/>
    <property type="project" value="UniProtKB-KW"/>
</dbReference>
<evidence type="ECO:0000256" key="8">
    <source>
        <dbReference type="ARBA" id="ARBA00048679"/>
    </source>
</evidence>
<evidence type="ECO:0000256" key="6">
    <source>
        <dbReference type="ARBA" id="ARBA00022840"/>
    </source>
</evidence>
<evidence type="ECO:0000256" key="1">
    <source>
        <dbReference type="ARBA" id="ARBA00012513"/>
    </source>
</evidence>
<feature type="domain" description="KA1" evidence="9">
    <location>
        <begin position="118"/>
        <end position="167"/>
    </location>
</feature>
<dbReference type="Ensembl" id="ENSAPLT00000043759.1">
    <property type="protein sequence ID" value="ENSAPLP00000023733.1"/>
    <property type="gene ID" value="ENSAPLG00000018109.1"/>
</dbReference>
<keyword evidence="3" id="KW-0808">Transferase</keyword>
<evidence type="ECO:0000256" key="2">
    <source>
        <dbReference type="ARBA" id="ARBA00022527"/>
    </source>
</evidence>
<accession>A0A493TDH8</accession>
<keyword evidence="6" id="KW-0067">ATP-binding</keyword>
<dbReference type="Proteomes" id="UP000016666">
    <property type="component" value="Chromosome Z"/>
</dbReference>
<keyword evidence="2" id="KW-0723">Serine/threonine-protein kinase</keyword>
<evidence type="ECO:0000256" key="3">
    <source>
        <dbReference type="ARBA" id="ARBA00022679"/>
    </source>
</evidence>
<evidence type="ECO:0000259" key="9">
    <source>
        <dbReference type="PROSITE" id="PS50032"/>
    </source>
</evidence>
<reference evidence="10" key="2">
    <citation type="submission" date="2025-08" db="UniProtKB">
        <authorList>
            <consortium name="Ensembl"/>
        </authorList>
    </citation>
    <scope>IDENTIFICATION</scope>
</reference>
<organism evidence="10 11">
    <name type="scientific">Anas platyrhynchos platyrhynchos</name>
    <name type="common">Northern mallard</name>
    <dbReference type="NCBI Taxonomy" id="8840"/>
    <lineage>
        <taxon>Eukaryota</taxon>
        <taxon>Metazoa</taxon>
        <taxon>Chordata</taxon>
        <taxon>Craniata</taxon>
        <taxon>Vertebrata</taxon>
        <taxon>Euteleostomi</taxon>
        <taxon>Archelosauria</taxon>
        <taxon>Archosauria</taxon>
        <taxon>Dinosauria</taxon>
        <taxon>Saurischia</taxon>
        <taxon>Theropoda</taxon>
        <taxon>Coelurosauria</taxon>
        <taxon>Aves</taxon>
        <taxon>Neognathae</taxon>
        <taxon>Galloanserae</taxon>
        <taxon>Anseriformes</taxon>
        <taxon>Anatidae</taxon>
        <taxon>Anatinae</taxon>
        <taxon>Anas</taxon>
    </lineage>
</organism>
<dbReference type="PROSITE" id="PS50032">
    <property type="entry name" value="KA1"/>
    <property type="match status" value="1"/>
</dbReference>
<reference evidence="10 11" key="1">
    <citation type="submission" date="2017-10" db="EMBL/GenBank/DDBJ databases">
        <title>A new Pekin duck reference genome.</title>
        <authorList>
            <person name="Hou Z.-C."/>
            <person name="Zhou Z.-K."/>
            <person name="Zhu F."/>
            <person name="Hou S.-S."/>
        </authorList>
    </citation>
    <scope>NUCLEOTIDE SEQUENCE [LARGE SCALE GENOMIC DNA]</scope>
</reference>
<dbReference type="AlphaFoldDB" id="A0A493TDH8"/>
<evidence type="ECO:0000256" key="7">
    <source>
        <dbReference type="ARBA" id="ARBA00047899"/>
    </source>
</evidence>
<reference evidence="10" key="3">
    <citation type="submission" date="2025-09" db="UniProtKB">
        <authorList>
            <consortium name="Ensembl"/>
        </authorList>
    </citation>
    <scope>IDENTIFICATION</scope>
</reference>
<evidence type="ECO:0000313" key="10">
    <source>
        <dbReference type="Ensembl" id="ENSAPLP00000023733.1"/>
    </source>
</evidence>
<dbReference type="EC" id="2.7.11.1" evidence="1"/>
<dbReference type="SUPFAM" id="SSF103243">
    <property type="entry name" value="KA1-like"/>
    <property type="match status" value="1"/>
</dbReference>
<dbReference type="GO" id="GO:0004674">
    <property type="term" value="F:protein serine/threonine kinase activity"/>
    <property type="evidence" value="ECO:0007669"/>
    <property type="project" value="UniProtKB-KW"/>
</dbReference>